<proteinExistence type="predicted"/>
<protein>
    <submittedName>
        <fullName evidence="1">Uncharacterized protein</fullName>
    </submittedName>
</protein>
<dbReference type="EMBL" id="GGEC01012155">
    <property type="protein sequence ID" value="MBW92638.1"/>
    <property type="molecule type" value="Transcribed_RNA"/>
</dbReference>
<sequence length="46" mass="5490">MVRFACASFCSFSYCHTWRRWYDFSVSLTTHFCLSLLFQIPLSPCM</sequence>
<evidence type="ECO:0000313" key="1">
    <source>
        <dbReference type="EMBL" id="MBW92638.1"/>
    </source>
</evidence>
<reference evidence="1" key="1">
    <citation type="submission" date="2018-02" db="EMBL/GenBank/DDBJ databases">
        <title>Rhizophora mucronata_Transcriptome.</title>
        <authorList>
            <person name="Meera S.P."/>
            <person name="Sreeshan A."/>
            <person name="Augustine A."/>
        </authorList>
    </citation>
    <scope>NUCLEOTIDE SEQUENCE</scope>
    <source>
        <tissue evidence="1">Leaf</tissue>
    </source>
</reference>
<dbReference type="AlphaFoldDB" id="A0A2P2JGN0"/>
<organism evidence="1">
    <name type="scientific">Rhizophora mucronata</name>
    <name type="common">Asiatic mangrove</name>
    <dbReference type="NCBI Taxonomy" id="61149"/>
    <lineage>
        <taxon>Eukaryota</taxon>
        <taxon>Viridiplantae</taxon>
        <taxon>Streptophyta</taxon>
        <taxon>Embryophyta</taxon>
        <taxon>Tracheophyta</taxon>
        <taxon>Spermatophyta</taxon>
        <taxon>Magnoliopsida</taxon>
        <taxon>eudicotyledons</taxon>
        <taxon>Gunneridae</taxon>
        <taxon>Pentapetalae</taxon>
        <taxon>rosids</taxon>
        <taxon>fabids</taxon>
        <taxon>Malpighiales</taxon>
        <taxon>Rhizophoraceae</taxon>
        <taxon>Rhizophora</taxon>
    </lineage>
</organism>
<name>A0A2P2JGN0_RHIMU</name>
<accession>A0A2P2JGN0</accession>